<dbReference type="EC" id="2.7.2.1" evidence="8"/>
<protein>
    <recommendedName>
        <fullName evidence="8">Acetate kinase</fullName>
        <ecNumber evidence="8">2.7.2.1</ecNumber>
    </recommendedName>
    <alternativeName>
        <fullName evidence="8">Acetokinase</fullName>
    </alternativeName>
</protein>
<evidence type="ECO:0000256" key="9">
    <source>
        <dbReference type="RuleBase" id="RU003835"/>
    </source>
</evidence>
<dbReference type="HAMAP" id="MF_00020">
    <property type="entry name" value="Acetate_kinase"/>
    <property type="match status" value="1"/>
</dbReference>
<name>A0A2S0P6K9_9NEIS</name>
<comment type="function">
    <text evidence="8">Catalyzes the formation of acetyl phosphate from acetate and ATP. Can also catalyze the reverse reaction.</text>
</comment>
<dbReference type="KEGG" id="maer:DAI18_02425"/>
<evidence type="ECO:0000256" key="5">
    <source>
        <dbReference type="ARBA" id="ARBA00022777"/>
    </source>
</evidence>
<feature type="binding site" evidence="8">
    <location>
        <begin position="279"/>
        <end position="281"/>
    </location>
    <ligand>
        <name>ATP</name>
        <dbReference type="ChEBI" id="CHEBI:30616"/>
    </ligand>
</feature>
<comment type="subunit">
    <text evidence="8">Homodimer.</text>
</comment>
<feature type="binding site" evidence="8">
    <location>
        <begin position="204"/>
        <end position="208"/>
    </location>
    <ligand>
        <name>ATP</name>
        <dbReference type="ChEBI" id="CHEBI:30616"/>
    </ligand>
</feature>
<evidence type="ECO:0000256" key="4">
    <source>
        <dbReference type="ARBA" id="ARBA00022741"/>
    </source>
</evidence>
<dbReference type="RefSeq" id="WP_107888670.1">
    <property type="nucleotide sequence ID" value="NZ_CALFSO010000045.1"/>
</dbReference>
<evidence type="ECO:0000256" key="3">
    <source>
        <dbReference type="ARBA" id="ARBA00022723"/>
    </source>
</evidence>
<comment type="catalytic activity">
    <reaction evidence="8">
        <text>acetate + ATP = acetyl phosphate + ADP</text>
        <dbReference type="Rhea" id="RHEA:11352"/>
        <dbReference type="ChEBI" id="CHEBI:22191"/>
        <dbReference type="ChEBI" id="CHEBI:30089"/>
        <dbReference type="ChEBI" id="CHEBI:30616"/>
        <dbReference type="ChEBI" id="CHEBI:456216"/>
        <dbReference type="EC" id="2.7.2.1"/>
    </reaction>
</comment>
<dbReference type="GO" id="GO:0008776">
    <property type="term" value="F:acetate kinase activity"/>
    <property type="evidence" value="ECO:0007669"/>
    <property type="project" value="UniProtKB-UniRule"/>
</dbReference>
<gene>
    <name evidence="8" type="primary">ackA</name>
    <name evidence="10" type="ORF">DAI18_02425</name>
</gene>
<dbReference type="EMBL" id="CP028519">
    <property type="protein sequence ID" value="AVY93028.1"/>
    <property type="molecule type" value="Genomic_DNA"/>
</dbReference>
<keyword evidence="4 8" id="KW-0547">Nucleotide-binding</keyword>
<keyword evidence="2 8" id="KW-0808">Transferase</keyword>
<reference evidence="10 11" key="1">
    <citation type="submission" date="2018-04" db="EMBL/GenBank/DDBJ databases">
        <title>Denitrifier Microvirgula.</title>
        <authorList>
            <person name="Anderson E."/>
            <person name="Jang J."/>
            <person name="Ishii S."/>
        </authorList>
    </citation>
    <scope>NUCLEOTIDE SEQUENCE [LARGE SCALE GENOMIC DNA]</scope>
    <source>
        <strain evidence="10 11">BE2.4</strain>
    </source>
</reference>
<keyword evidence="7 8" id="KW-0460">Magnesium</keyword>
<dbReference type="PRINTS" id="PR00471">
    <property type="entry name" value="ACETATEKNASE"/>
</dbReference>
<feature type="binding site" evidence="8">
    <location>
        <position position="88"/>
    </location>
    <ligand>
        <name>substrate</name>
    </ligand>
</feature>
<feature type="site" description="Transition state stabilizer" evidence="8">
    <location>
        <position position="176"/>
    </location>
</feature>
<dbReference type="NCBIfam" id="TIGR00016">
    <property type="entry name" value="ackA"/>
    <property type="match status" value="1"/>
</dbReference>
<accession>A0A2S0P6K9</accession>
<sequence length="389" mass="41236">MSCNVLLALNAGSATLKFRCFLPGSDVALAKGLVDGVGRGRAHLTLTAADGSVLVDQPLGESGHAAALGAVLAQLDTHGWHPVAVVHRIVHGGTRFRQATRLDTATIDALRELSSLAPLHQPVALAAIDALTTIAPDTPQIGCFDTAFHTTQDPLAARFGIARHWHDRGVQRYGFHGLSYATIAHKLPALIGPDAAEQRVVVLHLGSGASACALHQRRSVASSMGFSAADGLLMSTRPGGLDPEVVLYWQEQAGMNVANVRSEIYKRSGLLGVSGISADMRDLQDNDRPEANEAVELFCYRAAREVGALAVQAGGLDHIVFTAGIGERSTPVRRRIVERLSWLGFQLDAAANDSNALRISTVDSPRGIWVIPTDEEGQMAREAAALIPA</sequence>
<dbReference type="InterPro" id="IPR043129">
    <property type="entry name" value="ATPase_NBD"/>
</dbReference>
<evidence type="ECO:0000313" key="10">
    <source>
        <dbReference type="EMBL" id="AVY93028.1"/>
    </source>
</evidence>
<dbReference type="UniPathway" id="UPA00340">
    <property type="reaction ID" value="UER00458"/>
</dbReference>
<keyword evidence="11" id="KW-1185">Reference proteome</keyword>
<keyword evidence="1 8" id="KW-0963">Cytoplasm</keyword>
<dbReference type="GO" id="GO:0006085">
    <property type="term" value="P:acetyl-CoA biosynthetic process"/>
    <property type="evidence" value="ECO:0007669"/>
    <property type="project" value="UniProtKB-UniRule"/>
</dbReference>
<evidence type="ECO:0000256" key="2">
    <source>
        <dbReference type="ARBA" id="ARBA00022679"/>
    </source>
</evidence>
<comment type="caution">
    <text evidence="8">Lacks conserved residue(s) required for the propagation of feature annotation.</text>
</comment>
<comment type="subcellular location">
    <subcellularLocation>
        <location evidence="8">Cytoplasm</location>
    </subcellularLocation>
</comment>
<feature type="site" description="Transition state stabilizer" evidence="8">
    <location>
        <position position="237"/>
    </location>
</feature>
<feature type="binding site" evidence="8">
    <location>
        <position position="17"/>
    </location>
    <ligand>
        <name>ATP</name>
        <dbReference type="ChEBI" id="CHEBI:30616"/>
    </ligand>
</feature>
<evidence type="ECO:0000256" key="6">
    <source>
        <dbReference type="ARBA" id="ARBA00022840"/>
    </source>
</evidence>
<dbReference type="Proteomes" id="UP000244173">
    <property type="component" value="Chromosome"/>
</dbReference>
<dbReference type="Pfam" id="PF00871">
    <property type="entry name" value="Acetate_kinase"/>
    <property type="match status" value="1"/>
</dbReference>
<comment type="similarity">
    <text evidence="8 9">Belongs to the acetokinase family.</text>
</comment>
<dbReference type="AlphaFoldDB" id="A0A2S0P6K9"/>
<evidence type="ECO:0000256" key="8">
    <source>
        <dbReference type="HAMAP-Rule" id="MF_00020"/>
    </source>
</evidence>
<dbReference type="STRING" id="1122240.GCA_000620105_03025"/>
<organism evidence="10 11">
    <name type="scientific">Microvirgula aerodenitrificans</name>
    <dbReference type="NCBI Taxonomy" id="57480"/>
    <lineage>
        <taxon>Bacteria</taxon>
        <taxon>Pseudomonadati</taxon>
        <taxon>Pseudomonadota</taxon>
        <taxon>Betaproteobacteria</taxon>
        <taxon>Neisseriales</taxon>
        <taxon>Aquaspirillaceae</taxon>
        <taxon>Microvirgula</taxon>
    </lineage>
</organism>
<dbReference type="GO" id="GO:0000287">
    <property type="term" value="F:magnesium ion binding"/>
    <property type="evidence" value="ECO:0007669"/>
    <property type="project" value="UniProtKB-UniRule"/>
</dbReference>
<dbReference type="PIRSF" id="PIRSF000722">
    <property type="entry name" value="Acetate_prop_kin"/>
    <property type="match status" value="1"/>
</dbReference>
<feature type="binding site" evidence="8">
    <location>
        <position position="375"/>
    </location>
    <ligand>
        <name>Mg(2+)</name>
        <dbReference type="ChEBI" id="CHEBI:18420"/>
    </ligand>
</feature>
<evidence type="ECO:0000256" key="1">
    <source>
        <dbReference type="ARBA" id="ARBA00022490"/>
    </source>
</evidence>
<evidence type="ECO:0000313" key="11">
    <source>
        <dbReference type="Proteomes" id="UP000244173"/>
    </source>
</evidence>
<keyword evidence="5 8" id="KW-0418">Kinase</keyword>
<dbReference type="GO" id="GO:0006083">
    <property type="term" value="P:acetate metabolic process"/>
    <property type="evidence" value="ECO:0007669"/>
    <property type="project" value="TreeGrafter"/>
</dbReference>
<proteinExistence type="inferred from homology"/>
<dbReference type="Gene3D" id="3.30.420.40">
    <property type="match status" value="2"/>
</dbReference>
<keyword evidence="6 8" id="KW-0067">ATP-binding</keyword>
<keyword evidence="3 8" id="KW-0479">Metal-binding</keyword>
<dbReference type="GO" id="GO:0005524">
    <property type="term" value="F:ATP binding"/>
    <property type="evidence" value="ECO:0007669"/>
    <property type="project" value="UniProtKB-KW"/>
</dbReference>
<dbReference type="PANTHER" id="PTHR21060:SF21">
    <property type="entry name" value="ACETATE KINASE"/>
    <property type="match status" value="1"/>
</dbReference>
<dbReference type="OrthoDB" id="9802453at2"/>
<dbReference type="SUPFAM" id="SSF53067">
    <property type="entry name" value="Actin-like ATPase domain"/>
    <property type="match status" value="2"/>
</dbReference>
<dbReference type="InterPro" id="IPR004372">
    <property type="entry name" value="Ac/propionate_kinase"/>
</dbReference>
<comment type="pathway">
    <text evidence="8">Metabolic intermediate biosynthesis; acetyl-CoA biosynthesis; acetyl-CoA from acetate: step 1/2.</text>
</comment>
<evidence type="ECO:0000256" key="7">
    <source>
        <dbReference type="ARBA" id="ARBA00022842"/>
    </source>
</evidence>
<dbReference type="InterPro" id="IPR000890">
    <property type="entry name" value="Aliphatic_acid_kin_short-chain"/>
</dbReference>
<comment type="cofactor">
    <cofactor evidence="8">
        <name>Mg(2+)</name>
        <dbReference type="ChEBI" id="CHEBI:18420"/>
    </cofactor>
    <cofactor evidence="8">
        <name>Mn(2+)</name>
        <dbReference type="ChEBI" id="CHEBI:29035"/>
    </cofactor>
    <text evidence="8">Mg(2+). Can also accept Mn(2+).</text>
</comment>
<feature type="binding site" evidence="8">
    <location>
        <position position="10"/>
    </location>
    <ligand>
        <name>Mg(2+)</name>
        <dbReference type="ChEBI" id="CHEBI:18420"/>
    </ligand>
</feature>
<feature type="active site" description="Proton donor/acceptor" evidence="8">
    <location>
        <position position="145"/>
    </location>
</feature>
<dbReference type="GO" id="GO:0005829">
    <property type="term" value="C:cytosol"/>
    <property type="evidence" value="ECO:0007669"/>
    <property type="project" value="TreeGrafter"/>
</dbReference>
<dbReference type="PANTHER" id="PTHR21060">
    <property type="entry name" value="ACETATE KINASE"/>
    <property type="match status" value="1"/>
</dbReference>